<dbReference type="PROSITE" id="PS50206">
    <property type="entry name" value="RHODANESE_3"/>
    <property type="match status" value="1"/>
</dbReference>
<dbReference type="Gene3D" id="3.40.50.150">
    <property type="entry name" value="Vaccinia Virus protein VP39"/>
    <property type="match status" value="1"/>
</dbReference>
<dbReference type="SUPFAM" id="SSF53335">
    <property type="entry name" value="S-adenosyl-L-methionine-dependent methyltransferases"/>
    <property type="match status" value="1"/>
</dbReference>
<dbReference type="Pfam" id="PF01135">
    <property type="entry name" value="PCMT"/>
    <property type="match status" value="1"/>
</dbReference>
<dbReference type="Proteomes" id="UP000177187">
    <property type="component" value="Unassembled WGS sequence"/>
</dbReference>
<evidence type="ECO:0000259" key="1">
    <source>
        <dbReference type="PROSITE" id="PS50206"/>
    </source>
</evidence>
<gene>
    <name evidence="2" type="ORF">A2Y64_04295</name>
</gene>
<dbReference type="InterPro" id="IPR001763">
    <property type="entry name" value="Rhodanese-like_dom"/>
</dbReference>
<sequence>MPELPGPAGPVNPLADVGLAADSSITGLYSPSRLSDPKTLKKREAFCADVLGTRPLGGTALEVGCGVGYLTAALAPRVGHVVALDRSLTHCIVAVSILYSLGFQNVTVFHGSLPGLAGKKDKEIAPRERSFVLAVSYDGLRRENLLNFSLLSRYVAPMGMALIAFPSWWFGDGKSKVERELYARGFDAGWEKGDLEIGGGLDELDRGEAPPELINIPYAAAMSNLPGVYDFKGKKPHPDWRGPETFEVGMSWRLYHLTSGREA</sequence>
<dbReference type="EMBL" id="MFAF01000079">
    <property type="protein sequence ID" value="OGD75269.1"/>
    <property type="molecule type" value="Genomic_DNA"/>
</dbReference>
<dbReference type="CDD" id="cd02440">
    <property type="entry name" value="AdoMet_MTases"/>
    <property type="match status" value="1"/>
</dbReference>
<dbReference type="InterPro" id="IPR029063">
    <property type="entry name" value="SAM-dependent_MTases_sf"/>
</dbReference>
<accession>A0A1F5F6P0</accession>
<evidence type="ECO:0000313" key="3">
    <source>
        <dbReference type="Proteomes" id="UP000177187"/>
    </source>
</evidence>
<comment type="caution">
    <text evidence="2">The sequence shown here is derived from an EMBL/GenBank/DDBJ whole genome shotgun (WGS) entry which is preliminary data.</text>
</comment>
<proteinExistence type="predicted"/>
<feature type="domain" description="Rhodanese" evidence="1">
    <location>
        <begin position="80"/>
        <end position="125"/>
    </location>
</feature>
<name>A0A1F5F6P0_9BACT</name>
<protein>
    <recommendedName>
        <fullName evidence="1">Rhodanese domain-containing protein</fullName>
    </recommendedName>
</protein>
<dbReference type="AlphaFoldDB" id="A0A1F5F6P0"/>
<reference evidence="2 3" key="1">
    <citation type="journal article" date="2016" name="Nat. Commun.">
        <title>Thousands of microbial genomes shed light on interconnected biogeochemical processes in an aquifer system.</title>
        <authorList>
            <person name="Anantharaman K."/>
            <person name="Brown C.T."/>
            <person name="Hug L.A."/>
            <person name="Sharon I."/>
            <person name="Castelle C.J."/>
            <person name="Probst A.J."/>
            <person name="Thomas B.C."/>
            <person name="Singh A."/>
            <person name="Wilkins M.J."/>
            <person name="Karaoz U."/>
            <person name="Brodie E.L."/>
            <person name="Williams K.H."/>
            <person name="Hubbard S.S."/>
            <person name="Banfield J.F."/>
        </authorList>
    </citation>
    <scope>NUCLEOTIDE SEQUENCE [LARGE SCALE GENOMIC DNA]</scope>
</reference>
<evidence type="ECO:0000313" key="2">
    <source>
        <dbReference type="EMBL" id="OGD75269.1"/>
    </source>
</evidence>
<organism evidence="2 3">
    <name type="scientific">Candidatus Coatesbacteria bacterium RBG_13_66_14</name>
    <dbReference type="NCBI Taxonomy" id="1817816"/>
    <lineage>
        <taxon>Bacteria</taxon>
        <taxon>Candidatus Coatesiibacteriota</taxon>
    </lineage>
</organism>